<protein>
    <submittedName>
        <fullName evidence="2">Major facilitator superfamily (MFS) profile domain-containing protein</fullName>
    </submittedName>
</protein>
<organism evidence="1 2">
    <name type="scientific">Panagrolaimus sp. JU765</name>
    <dbReference type="NCBI Taxonomy" id="591449"/>
    <lineage>
        <taxon>Eukaryota</taxon>
        <taxon>Metazoa</taxon>
        <taxon>Ecdysozoa</taxon>
        <taxon>Nematoda</taxon>
        <taxon>Chromadorea</taxon>
        <taxon>Rhabditida</taxon>
        <taxon>Tylenchina</taxon>
        <taxon>Panagrolaimomorpha</taxon>
        <taxon>Panagrolaimoidea</taxon>
        <taxon>Panagrolaimidae</taxon>
        <taxon>Panagrolaimus</taxon>
    </lineage>
</organism>
<evidence type="ECO:0000313" key="1">
    <source>
        <dbReference type="Proteomes" id="UP000887576"/>
    </source>
</evidence>
<evidence type="ECO:0000313" key="2">
    <source>
        <dbReference type="WBParaSite" id="JU765_v2.g15061.t1"/>
    </source>
</evidence>
<name>A0AC34QCE6_9BILA</name>
<reference evidence="2" key="1">
    <citation type="submission" date="2022-11" db="UniProtKB">
        <authorList>
            <consortium name="WormBaseParasite"/>
        </authorList>
    </citation>
    <scope>IDENTIFICATION</scope>
</reference>
<accession>A0AC34QCE6</accession>
<dbReference type="WBParaSite" id="JU765_v2.g15061.t1">
    <property type="protein sequence ID" value="JU765_v2.g15061.t1"/>
    <property type="gene ID" value="JU765_v2.g15061"/>
</dbReference>
<sequence length="310" mass="34255">MITISILIAQIMGLAMKAPEWWPIIFAIPLVPSFFQVVAMFFVIESPKYTVKKDKQQALTDLASLREASEDHPLVQQELQLILKESQAYENEPKIGILSLFSGKLLWPTFLACFLQAAQQLSGINAAMFYSTKIFQDAHLSEENSIYATLGMGSANVATTVVSFFLVEALGRRTLLLTGKSGMLISTIMLVVAIHQQWSWVSIALVVMFVVSFAIGPGSIPFFYVSEVFGSNARASASALATATNWTCNFIIGLGFPPIQKLIGEYVFLIFSGCLIVAIIVIIMWLPETKGKSIEEVQENMEKRKTKCCC</sequence>
<proteinExistence type="predicted"/>
<dbReference type="Proteomes" id="UP000887576">
    <property type="component" value="Unplaced"/>
</dbReference>